<comment type="caution">
    <text evidence="6">The sequence shown here is derived from an EMBL/GenBank/DDBJ whole genome shotgun (WGS) entry which is preliminary data.</text>
</comment>
<dbReference type="STRING" id="1925591.BI308_00355"/>
<dbReference type="SMART" id="SM00062">
    <property type="entry name" value="PBPb"/>
    <property type="match status" value="1"/>
</dbReference>
<dbReference type="GO" id="GO:0005576">
    <property type="term" value="C:extracellular region"/>
    <property type="evidence" value="ECO:0007669"/>
    <property type="project" value="TreeGrafter"/>
</dbReference>
<organism evidence="6 7">
    <name type="scientific">Roseofilum reptotaenium AO1-A</name>
    <dbReference type="NCBI Taxonomy" id="1925591"/>
    <lineage>
        <taxon>Bacteria</taxon>
        <taxon>Bacillati</taxon>
        <taxon>Cyanobacteriota</taxon>
        <taxon>Cyanophyceae</taxon>
        <taxon>Desertifilales</taxon>
        <taxon>Desertifilaceae</taxon>
        <taxon>Roseofilum</taxon>
    </lineage>
</organism>
<gene>
    <name evidence="6" type="ORF">BI308_00355</name>
</gene>
<comment type="similarity">
    <text evidence="1">Belongs to the bacterial solute-binding protein 3 family.</text>
</comment>
<keyword evidence="7" id="KW-1185">Reference proteome</keyword>
<dbReference type="PANTHER" id="PTHR30085">
    <property type="entry name" value="AMINO ACID ABC TRANSPORTER PERMEASE"/>
    <property type="match status" value="1"/>
</dbReference>
<feature type="domain" description="Solute-binding protein family 3/N-terminal" evidence="5">
    <location>
        <begin position="36"/>
        <end position="269"/>
    </location>
</feature>
<evidence type="ECO:0000256" key="2">
    <source>
        <dbReference type="ARBA" id="ARBA00022448"/>
    </source>
</evidence>
<dbReference type="InterPro" id="IPR051455">
    <property type="entry name" value="Bact_solute-bind_prot3"/>
</dbReference>
<dbReference type="GO" id="GO:0006865">
    <property type="term" value="P:amino acid transport"/>
    <property type="evidence" value="ECO:0007669"/>
    <property type="project" value="TreeGrafter"/>
</dbReference>
<feature type="signal peptide" evidence="4">
    <location>
        <begin position="1"/>
        <end position="24"/>
    </location>
</feature>
<dbReference type="CDD" id="cd13688">
    <property type="entry name" value="PBP2_GltI_DEBP"/>
    <property type="match status" value="1"/>
</dbReference>
<dbReference type="Gene3D" id="3.40.190.10">
    <property type="entry name" value="Periplasmic binding protein-like II"/>
    <property type="match status" value="2"/>
</dbReference>
<dbReference type="GO" id="GO:0030288">
    <property type="term" value="C:outer membrane-bounded periplasmic space"/>
    <property type="evidence" value="ECO:0007669"/>
    <property type="project" value="TreeGrafter"/>
</dbReference>
<dbReference type="Pfam" id="PF00497">
    <property type="entry name" value="SBP_bac_3"/>
    <property type="match status" value="1"/>
</dbReference>
<dbReference type="InterPro" id="IPR001638">
    <property type="entry name" value="Solute-binding_3/MltF_N"/>
</dbReference>
<protein>
    <submittedName>
        <fullName evidence="6">Amino acid ABC transporter substrate-binding protein</fullName>
    </submittedName>
</protein>
<dbReference type="PANTHER" id="PTHR30085:SF6">
    <property type="entry name" value="ABC TRANSPORTER GLUTAMINE-BINDING PROTEIN GLNH"/>
    <property type="match status" value="1"/>
</dbReference>
<evidence type="ECO:0000313" key="6">
    <source>
        <dbReference type="EMBL" id="OJJ27461.1"/>
    </source>
</evidence>
<sequence length="297" mass="32925">MKRNLAIAVLTLLFSGSLSLPSWAETVIEKVMRTGVLTAGTRTHTAPFAYINEQEELVGYSIDMLDRIRQEMEAQLGKEITLELVEVTPDTRIPAITNRTVDLVCGVTSFTWDRDVFVDFSLSYAVTGTRLLVQQGNRLESPDSLKGKKVGVLLGTTNEQVIQLIQPDADLVPMRGSAEGLAALQDGKIDAFAWDGVLLEGLRKTASDPDQFKVVPEVPYTREGIACMMPEDNSKFRDLVNYSLAKFMQGYLMERPDDVAVINRWFGSEGVIPINQDLVVEFFQDVIDTHGQVPIAP</sequence>
<accession>A0A1L9QXN5</accession>
<name>A0A1L9QXN5_9CYAN</name>
<evidence type="ECO:0000256" key="4">
    <source>
        <dbReference type="SAM" id="SignalP"/>
    </source>
</evidence>
<evidence type="ECO:0000256" key="3">
    <source>
        <dbReference type="ARBA" id="ARBA00022729"/>
    </source>
</evidence>
<evidence type="ECO:0000313" key="7">
    <source>
        <dbReference type="Proteomes" id="UP000183940"/>
    </source>
</evidence>
<keyword evidence="2" id="KW-0813">Transport</keyword>
<dbReference type="AlphaFoldDB" id="A0A1L9QXN5"/>
<dbReference type="NCBIfam" id="TIGR04262">
    <property type="entry name" value="orph_peri_GRRM"/>
    <property type="match status" value="1"/>
</dbReference>
<reference evidence="6" key="1">
    <citation type="submission" date="2016-10" db="EMBL/GenBank/DDBJ databases">
        <title>CRISPR-Cas defence system in Roseofilum reptotaenium: evidence of a bacteriophage-cyanobacterium arms race in the coral black band disease.</title>
        <authorList>
            <person name="Buerger P."/>
            <person name="Wood-Charlson E.M."/>
            <person name="Weynberg K.D."/>
            <person name="Willis B."/>
            <person name="Van Oppen M.J."/>
        </authorList>
    </citation>
    <scope>NUCLEOTIDE SEQUENCE [LARGE SCALE GENOMIC DNA]</scope>
    <source>
        <strain evidence="6">AO1-A</strain>
    </source>
</reference>
<dbReference type="EMBL" id="MLAW01000001">
    <property type="protein sequence ID" value="OJJ27461.1"/>
    <property type="molecule type" value="Genomic_DNA"/>
</dbReference>
<dbReference type="SUPFAM" id="SSF53850">
    <property type="entry name" value="Periplasmic binding protein-like II"/>
    <property type="match status" value="1"/>
</dbReference>
<feature type="chain" id="PRO_5013132329" evidence="4">
    <location>
        <begin position="25"/>
        <end position="297"/>
    </location>
</feature>
<keyword evidence="3 4" id="KW-0732">Signal</keyword>
<evidence type="ECO:0000259" key="5">
    <source>
        <dbReference type="SMART" id="SM00062"/>
    </source>
</evidence>
<dbReference type="Proteomes" id="UP000183940">
    <property type="component" value="Unassembled WGS sequence"/>
</dbReference>
<dbReference type="InterPro" id="IPR026358">
    <property type="entry name" value="Orph_peri_GRRM"/>
</dbReference>
<evidence type="ECO:0000256" key="1">
    <source>
        <dbReference type="ARBA" id="ARBA00010333"/>
    </source>
</evidence>
<proteinExistence type="inferred from homology"/>